<accession>A0A433QQN7</accession>
<dbReference type="PROSITE" id="PS01031">
    <property type="entry name" value="SHSP"/>
    <property type="match status" value="1"/>
</dbReference>
<reference evidence="4 5" key="1">
    <citation type="journal article" date="2018" name="New Phytol.">
        <title>Phylogenomics of Endogonaceae and evolution of mycorrhizas within Mucoromycota.</title>
        <authorList>
            <person name="Chang Y."/>
            <person name="Desiro A."/>
            <person name="Na H."/>
            <person name="Sandor L."/>
            <person name="Lipzen A."/>
            <person name="Clum A."/>
            <person name="Barry K."/>
            <person name="Grigoriev I.V."/>
            <person name="Martin F.M."/>
            <person name="Stajich J.E."/>
            <person name="Smith M.E."/>
            <person name="Bonito G."/>
            <person name="Spatafora J.W."/>
        </authorList>
    </citation>
    <scope>NUCLEOTIDE SEQUENCE [LARGE SCALE GENOMIC DNA]</scope>
    <source>
        <strain evidence="4 5">AD002</strain>
    </source>
</reference>
<evidence type="ECO:0000313" key="4">
    <source>
        <dbReference type="EMBL" id="RUS32113.1"/>
    </source>
</evidence>
<dbReference type="InterPro" id="IPR002068">
    <property type="entry name" value="A-crystallin/Hsp20_dom"/>
</dbReference>
<comment type="similarity">
    <text evidence="1">Belongs to the small heat shock protein (HSP20) family.</text>
</comment>
<organism evidence="4 5">
    <name type="scientific">Jimgerdemannia flammicorona</name>
    <dbReference type="NCBI Taxonomy" id="994334"/>
    <lineage>
        <taxon>Eukaryota</taxon>
        <taxon>Fungi</taxon>
        <taxon>Fungi incertae sedis</taxon>
        <taxon>Mucoromycota</taxon>
        <taxon>Mucoromycotina</taxon>
        <taxon>Endogonomycetes</taxon>
        <taxon>Endogonales</taxon>
        <taxon>Endogonaceae</taxon>
        <taxon>Jimgerdemannia</taxon>
    </lineage>
</organism>
<dbReference type="Gene3D" id="2.60.40.790">
    <property type="match status" value="1"/>
</dbReference>
<dbReference type="SUPFAM" id="SSF49764">
    <property type="entry name" value="HSP20-like chaperones"/>
    <property type="match status" value="1"/>
</dbReference>
<feature type="compositionally biased region" description="Polar residues" evidence="2">
    <location>
        <begin position="59"/>
        <end position="70"/>
    </location>
</feature>
<evidence type="ECO:0000259" key="3">
    <source>
        <dbReference type="PROSITE" id="PS01031"/>
    </source>
</evidence>
<feature type="compositionally biased region" description="Low complexity" evidence="2">
    <location>
        <begin position="22"/>
        <end position="34"/>
    </location>
</feature>
<evidence type="ECO:0000256" key="2">
    <source>
        <dbReference type="SAM" id="MobiDB-lite"/>
    </source>
</evidence>
<keyword evidence="5" id="KW-1185">Reference proteome</keyword>
<sequence>MQARSKKQADAGTAQEIGYAGAGQQADAGTAQRAGADRQADAGTTQRAGADRQVDAATAQDTSQAGTGQQADARIAQEIGHAAQRAGQGPTSFKRKKDDTYTIVVSTPGVIYEDHVEIAVDGDDDNLIISGDVMGMFQNISGTVVIDNMPDRVERRVLLPMKIDLECSIGTEVANGLTKITVNKVKTRPQKILKQKR</sequence>
<proteinExistence type="inferred from homology"/>
<dbReference type="AlphaFoldDB" id="A0A433QQN7"/>
<dbReference type="EMBL" id="RBNJ01002310">
    <property type="protein sequence ID" value="RUS32113.1"/>
    <property type="molecule type" value="Genomic_DNA"/>
</dbReference>
<gene>
    <name evidence="4" type="ORF">BC938DRAFT_476265</name>
</gene>
<dbReference type="Proteomes" id="UP000274822">
    <property type="component" value="Unassembled WGS sequence"/>
</dbReference>
<evidence type="ECO:0000256" key="1">
    <source>
        <dbReference type="PROSITE-ProRule" id="PRU00285"/>
    </source>
</evidence>
<dbReference type="CDD" id="cd00298">
    <property type="entry name" value="ACD_sHsps_p23-like"/>
    <property type="match status" value="1"/>
</dbReference>
<evidence type="ECO:0000313" key="5">
    <source>
        <dbReference type="Proteomes" id="UP000274822"/>
    </source>
</evidence>
<name>A0A433QQN7_9FUNG</name>
<feature type="region of interest" description="Disordered" evidence="2">
    <location>
        <begin position="1"/>
        <end position="71"/>
    </location>
</feature>
<protein>
    <recommendedName>
        <fullName evidence="3">SHSP domain-containing protein</fullName>
    </recommendedName>
</protein>
<comment type="caution">
    <text evidence="4">The sequence shown here is derived from an EMBL/GenBank/DDBJ whole genome shotgun (WGS) entry which is preliminary data.</text>
</comment>
<feature type="domain" description="SHSP" evidence="3">
    <location>
        <begin position="82"/>
        <end position="197"/>
    </location>
</feature>
<dbReference type="InterPro" id="IPR008978">
    <property type="entry name" value="HSP20-like_chaperone"/>
</dbReference>